<protein>
    <submittedName>
        <fullName evidence="2">IQCF1 isoform 1</fullName>
    </submittedName>
</protein>
<reference evidence="2 3" key="1">
    <citation type="submission" date="2017-12" db="EMBL/GenBank/DDBJ databases">
        <title>High-resolution comparative analysis of great ape genomes.</title>
        <authorList>
            <person name="Pollen A."/>
            <person name="Hastie A."/>
            <person name="Hormozdiari F."/>
            <person name="Dougherty M."/>
            <person name="Liu R."/>
            <person name="Chaisson M."/>
            <person name="Hoppe E."/>
            <person name="Hill C."/>
            <person name="Pang A."/>
            <person name="Hillier L."/>
            <person name="Baker C."/>
            <person name="Armstrong J."/>
            <person name="Shendure J."/>
            <person name="Paten B."/>
            <person name="Wilson R."/>
            <person name="Chao H."/>
            <person name="Schneider V."/>
            <person name="Ventura M."/>
            <person name="Kronenberg Z."/>
            <person name="Murali S."/>
            <person name="Gordon D."/>
            <person name="Cantsilieris S."/>
            <person name="Munson K."/>
            <person name="Nelson B."/>
            <person name="Raja A."/>
            <person name="Underwood J."/>
            <person name="Diekhans M."/>
            <person name="Fiddes I."/>
            <person name="Haussler D."/>
            <person name="Eichler E."/>
        </authorList>
    </citation>
    <scope>NUCLEOTIDE SEQUENCE [LARGE SCALE GENOMIC DNA]</scope>
    <source>
        <strain evidence="2">Yerkes chimp pedigree #C0471</strain>
    </source>
</reference>
<accession>A0A2J8P8R0</accession>
<proteinExistence type="predicted"/>
<feature type="region of interest" description="Disordered" evidence="1">
    <location>
        <begin position="1"/>
        <end position="42"/>
    </location>
</feature>
<evidence type="ECO:0000313" key="2">
    <source>
        <dbReference type="EMBL" id="PNI80389.1"/>
    </source>
</evidence>
<gene>
    <name evidence="2" type="ORF">CK820_G0005010</name>
</gene>
<evidence type="ECO:0000313" key="3">
    <source>
        <dbReference type="Proteomes" id="UP000236370"/>
    </source>
</evidence>
<sequence>MEEKQPKKTKEPSKEDEPQQKETPTHLSLGAESKAEQGNVLL</sequence>
<feature type="compositionally biased region" description="Basic and acidic residues" evidence="1">
    <location>
        <begin position="1"/>
        <end position="24"/>
    </location>
</feature>
<name>A0A2J8P8R0_PANTR</name>
<evidence type="ECO:0000256" key="1">
    <source>
        <dbReference type="SAM" id="MobiDB-lite"/>
    </source>
</evidence>
<dbReference type="EMBL" id="NBAG03000218">
    <property type="protein sequence ID" value="PNI80389.1"/>
    <property type="molecule type" value="Genomic_DNA"/>
</dbReference>
<dbReference type="Proteomes" id="UP000236370">
    <property type="component" value="Unassembled WGS sequence"/>
</dbReference>
<organism evidence="2 3">
    <name type="scientific">Pan troglodytes</name>
    <name type="common">Chimpanzee</name>
    <dbReference type="NCBI Taxonomy" id="9598"/>
    <lineage>
        <taxon>Eukaryota</taxon>
        <taxon>Metazoa</taxon>
        <taxon>Chordata</taxon>
        <taxon>Craniata</taxon>
        <taxon>Vertebrata</taxon>
        <taxon>Euteleostomi</taxon>
        <taxon>Mammalia</taxon>
        <taxon>Eutheria</taxon>
        <taxon>Euarchontoglires</taxon>
        <taxon>Primates</taxon>
        <taxon>Haplorrhini</taxon>
        <taxon>Catarrhini</taxon>
        <taxon>Hominidae</taxon>
        <taxon>Pan</taxon>
    </lineage>
</organism>
<dbReference type="AlphaFoldDB" id="A0A2J8P8R0"/>
<comment type="caution">
    <text evidence="2">The sequence shown here is derived from an EMBL/GenBank/DDBJ whole genome shotgun (WGS) entry which is preliminary data.</text>
</comment>